<name>A0A8S3EYS3_9BILA</name>
<dbReference type="Proteomes" id="UP000681720">
    <property type="component" value="Unassembled WGS sequence"/>
</dbReference>
<feature type="non-terminal residue" evidence="3">
    <location>
        <position position="66"/>
    </location>
</feature>
<feature type="region of interest" description="Disordered" evidence="1">
    <location>
        <begin position="1"/>
        <end position="40"/>
    </location>
</feature>
<comment type="caution">
    <text evidence="3">The sequence shown here is derived from an EMBL/GenBank/DDBJ whole genome shotgun (WGS) entry which is preliminary data.</text>
</comment>
<feature type="non-terminal residue" evidence="3">
    <location>
        <position position="1"/>
    </location>
</feature>
<proteinExistence type="predicted"/>
<sequence length="66" mass="7773">CDQIMNNSRTSPSTTVQSSSQRRLQNIHRFQQPTNNKSLNRFEFDQTNNISPTIITMPNLMEFTRR</sequence>
<dbReference type="EMBL" id="CAJOBJ010250645">
    <property type="protein sequence ID" value="CAF5093549.1"/>
    <property type="molecule type" value="Genomic_DNA"/>
</dbReference>
<gene>
    <name evidence="2" type="ORF">BYL167_LOCUS53017</name>
    <name evidence="3" type="ORF">GIL414_LOCUS62350</name>
</gene>
<reference evidence="3" key="1">
    <citation type="submission" date="2021-02" db="EMBL/GenBank/DDBJ databases">
        <authorList>
            <person name="Nowell W R."/>
        </authorList>
    </citation>
    <scope>NUCLEOTIDE SEQUENCE</scope>
</reference>
<evidence type="ECO:0000313" key="3">
    <source>
        <dbReference type="EMBL" id="CAF5093549.1"/>
    </source>
</evidence>
<organism evidence="3 4">
    <name type="scientific">Rotaria magnacalcarata</name>
    <dbReference type="NCBI Taxonomy" id="392030"/>
    <lineage>
        <taxon>Eukaryota</taxon>
        <taxon>Metazoa</taxon>
        <taxon>Spiralia</taxon>
        <taxon>Gnathifera</taxon>
        <taxon>Rotifera</taxon>
        <taxon>Eurotatoria</taxon>
        <taxon>Bdelloidea</taxon>
        <taxon>Philodinida</taxon>
        <taxon>Philodinidae</taxon>
        <taxon>Rotaria</taxon>
    </lineage>
</organism>
<feature type="compositionally biased region" description="Low complexity" evidence="1">
    <location>
        <begin position="8"/>
        <end position="24"/>
    </location>
</feature>
<dbReference type="Proteomes" id="UP000681967">
    <property type="component" value="Unassembled WGS sequence"/>
</dbReference>
<evidence type="ECO:0000313" key="2">
    <source>
        <dbReference type="EMBL" id="CAF4922739.1"/>
    </source>
</evidence>
<dbReference type="EMBL" id="CAJOBH010175081">
    <property type="protein sequence ID" value="CAF4922739.1"/>
    <property type="molecule type" value="Genomic_DNA"/>
</dbReference>
<evidence type="ECO:0000313" key="4">
    <source>
        <dbReference type="Proteomes" id="UP000681720"/>
    </source>
</evidence>
<accession>A0A8S3EYS3</accession>
<evidence type="ECO:0000256" key="1">
    <source>
        <dbReference type="SAM" id="MobiDB-lite"/>
    </source>
</evidence>
<protein>
    <submittedName>
        <fullName evidence="3">Uncharacterized protein</fullName>
    </submittedName>
</protein>
<feature type="compositionally biased region" description="Polar residues" evidence="1">
    <location>
        <begin position="28"/>
        <end position="40"/>
    </location>
</feature>
<dbReference type="AlphaFoldDB" id="A0A8S3EYS3"/>